<accession>A0ABQ9DUR9</accession>
<dbReference type="InterPro" id="IPR043128">
    <property type="entry name" value="Rev_trsase/Diguanyl_cyclase"/>
</dbReference>
<dbReference type="PANTHER" id="PTHR33064:SF29">
    <property type="entry name" value="PEPTIDASE A2 DOMAIN-CONTAINING PROTEIN-RELATED"/>
    <property type="match status" value="1"/>
</dbReference>
<evidence type="ECO:0000313" key="1">
    <source>
        <dbReference type="EMBL" id="KAJ7427996.1"/>
    </source>
</evidence>
<organism evidence="1 2">
    <name type="scientific">Willisornis vidua</name>
    <name type="common">Xingu scale-backed antbird</name>
    <dbReference type="NCBI Taxonomy" id="1566151"/>
    <lineage>
        <taxon>Eukaryota</taxon>
        <taxon>Metazoa</taxon>
        <taxon>Chordata</taxon>
        <taxon>Craniata</taxon>
        <taxon>Vertebrata</taxon>
        <taxon>Euteleostomi</taxon>
        <taxon>Archelosauria</taxon>
        <taxon>Archosauria</taxon>
        <taxon>Dinosauria</taxon>
        <taxon>Saurischia</taxon>
        <taxon>Theropoda</taxon>
        <taxon>Coelurosauria</taxon>
        <taxon>Aves</taxon>
        <taxon>Neognathae</taxon>
        <taxon>Neoaves</taxon>
        <taxon>Telluraves</taxon>
        <taxon>Australaves</taxon>
        <taxon>Passeriformes</taxon>
        <taxon>Thamnophilidae</taxon>
        <taxon>Willisornis</taxon>
    </lineage>
</organism>
<dbReference type="InterPro" id="IPR043502">
    <property type="entry name" value="DNA/RNA_pol_sf"/>
</dbReference>
<reference evidence="1" key="1">
    <citation type="submission" date="2019-10" db="EMBL/GenBank/DDBJ databases">
        <authorList>
            <person name="Soares A.E.R."/>
            <person name="Aleixo A."/>
            <person name="Schneider P."/>
            <person name="Miyaki C.Y."/>
            <person name="Schneider M.P."/>
            <person name="Mello C."/>
            <person name="Vasconcelos A.T.R."/>
        </authorList>
    </citation>
    <scope>NUCLEOTIDE SEQUENCE</scope>
    <source>
        <tissue evidence="1">Muscle</tissue>
    </source>
</reference>
<dbReference type="PANTHER" id="PTHR33064">
    <property type="entry name" value="POL PROTEIN"/>
    <property type="match status" value="1"/>
</dbReference>
<gene>
    <name evidence="1" type="ORF">WISP_02283</name>
</gene>
<keyword evidence="2" id="KW-1185">Reference proteome</keyword>
<name>A0ABQ9DUR9_9PASS</name>
<evidence type="ECO:0000313" key="2">
    <source>
        <dbReference type="Proteomes" id="UP001145742"/>
    </source>
</evidence>
<proteinExistence type="predicted"/>
<dbReference type="Proteomes" id="UP001145742">
    <property type="component" value="Unassembled WGS sequence"/>
</dbReference>
<dbReference type="SUPFAM" id="SSF56672">
    <property type="entry name" value="DNA/RNA polymerases"/>
    <property type="match status" value="1"/>
</dbReference>
<protein>
    <submittedName>
        <fullName evidence="1">Uncharacterized protein</fullName>
    </submittedName>
</protein>
<dbReference type="EMBL" id="WHWB01031743">
    <property type="protein sequence ID" value="KAJ7427996.1"/>
    <property type="molecule type" value="Genomic_DNA"/>
</dbReference>
<dbReference type="InterPro" id="IPR051320">
    <property type="entry name" value="Viral_Replic_Matur_Polypro"/>
</dbReference>
<sequence>MSRGNLERRLRKIFKWQLCKSECLRSEPDDPQLEKVDLTNRDMVFPGQTWRRHGMVGWETYLCPSSLIQELKESGRRLLRIHDTVIPIHKVIHELETQGVVSKTHSPFNSPLLPVRKSDRKWRLTVDDYGFNEATPPLSATVPQLLELQYELESKAAKWYATTDIVNAFFSIALATECRLQFSFTWRGM</sequence>
<dbReference type="Gene3D" id="3.10.10.10">
    <property type="entry name" value="HIV Type 1 Reverse Transcriptase, subunit A, domain 1"/>
    <property type="match status" value="1"/>
</dbReference>
<comment type="caution">
    <text evidence="1">The sequence shown here is derived from an EMBL/GenBank/DDBJ whole genome shotgun (WGS) entry which is preliminary data.</text>
</comment>
<dbReference type="Gene3D" id="3.30.70.270">
    <property type="match status" value="1"/>
</dbReference>